<name>R2P680_9ENTE</name>
<sequence>MIYFGIDVTKYKHRLVAIDTEGTIFIRHLQIKNNCDVFTKHQMTLANLQKTIGKSYRLH</sequence>
<dbReference type="EMBL" id="ASWF01000005">
    <property type="protein sequence ID" value="EOT72450.1"/>
    <property type="molecule type" value="Genomic_DNA"/>
</dbReference>
<dbReference type="HOGENOM" id="CLU_2953258_0_0_9"/>
<dbReference type="EMBL" id="AJAL01000010">
    <property type="protein sequence ID" value="EOH78703.1"/>
    <property type="molecule type" value="Genomic_DNA"/>
</dbReference>
<comment type="caution">
    <text evidence="1">The sequence shown here is derived from an EMBL/GenBank/DDBJ whole genome shotgun (WGS) entry which is preliminary data.</text>
</comment>
<dbReference type="Proteomes" id="UP000014158">
    <property type="component" value="Unassembled WGS sequence"/>
</dbReference>
<dbReference type="AlphaFoldDB" id="R2P680"/>
<gene>
    <name evidence="2" type="ORF">I590_03672</name>
    <name evidence="1" type="ORF">UAK_01977</name>
</gene>
<reference evidence="1 3" key="1">
    <citation type="submission" date="2013-02" db="EMBL/GenBank/DDBJ databases">
        <title>The Genome Sequence of Enterococcus raffinosus ATCC_49464.</title>
        <authorList>
            <consortium name="The Broad Institute Genome Sequencing Platform"/>
            <consortium name="The Broad Institute Genome Sequencing Center for Infectious Disease"/>
            <person name="Earl A.M."/>
            <person name="Gilmore M.S."/>
            <person name="Lebreton F."/>
            <person name="Walker B."/>
            <person name="Young S.K."/>
            <person name="Zeng Q."/>
            <person name="Gargeya S."/>
            <person name="Fitzgerald M."/>
            <person name="Haas B."/>
            <person name="Abouelleil A."/>
            <person name="Alvarado L."/>
            <person name="Arachchi H.M."/>
            <person name="Berlin A.M."/>
            <person name="Chapman S.B."/>
            <person name="Dewar J."/>
            <person name="Goldberg J."/>
            <person name="Griggs A."/>
            <person name="Gujja S."/>
            <person name="Hansen M."/>
            <person name="Howarth C."/>
            <person name="Imamovic A."/>
            <person name="Larimer J."/>
            <person name="McCowan C."/>
            <person name="Murphy C."/>
            <person name="Neiman D."/>
            <person name="Pearson M."/>
            <person name="Priest M."/>
            <person name="Roberts A."/>
            <person name="Saif S."/>
            <person name="Shea T."/>
            <person name="Sisk P."/>
            <person name="Sykes S."/>
            <person name="Wortman J."/>
            <person name="Nusbaum C."/>
            <person name="Birren B."/>
        </authorList>
    </citation>
    <scope>NUCLEOTIDE SEQUENCE [LARGE SCALE GENOMIC DNA]</scope>
    <source>
        <strain evidence="1 3">ATCC 49464</strain>
    </source>
</reference>
<dbReference type="Proteomes" id="UP000013877">
    <property type="component" value="Unassembled WGS sequence"/>
</dbReference>
<evidence type="ECO:0000313" key="3">
    <source>
        <dbReference type="Proteomes" id="UP000013877"/>
    </source>
</evidence>
<proteinExistence type="predicted"/>
<evidence type="ECO:0000313" key="4">
    <source>
        <dbReference type="Proteomes" id="UP000014158"/>
    </source>
</evidence>
<organism evidence="1 3">
    <name type="scientific">Enterococcus raffinosus ATCC 49464</name>
    <dbReference type="NCBI Taxonomy" id="1158602"/>
    <lineage>
        <taxon>Bacteria</taxon>
        <taxon>Bacillati</taxon>
        <taxon>Bacillota</taxon>
        <taxon>Bacilli</taxon>
        <taxon>Lactobacillales</taxon>
        <taxon>Enterococcaceae</taxon>
        <taxon>Enterococcus</taxon>
    </lineage>
</organism>
<reference evidence="2 4" key="2">
    <citation type="submission" date="2013-03" db="EMBL/GenBank/DDBJ databases">
        <title>The Genome Sequence of Enterococcus raffinosus ATCC_49464 (PacBio/Illumina hybrid assembly).</title>
        <authorList>
            <consortium name="The Broad Institute Genomics Platform"/>
            <consortium name="The Broad Institute Genome Sequencing Center for Infectious Disease"/>
            <person name="Earl A."/>
            <person name="Russ C."/>
            <person name="Gilmore M."/>
            <person name="Surin D."/>
            <person name="Walker B."/>
            <person name="Young S."/>
            <person name="Zeng Q."/>
            <person name="Gargeya S."/>
            <person name="Fitzgerald M."/>
            <person name="Haas B."/>
            <person name="Abouelleil A."/>
            <person name="Allen A.W."/>
            <person name="Alvarado L."/>
            <person name="Arachchi H.M."/>
            <person name="Berlin A.M."/>
            <person name="Chapman S.B."/>
            <person name="Gainer-Dewar J."/>
            <person name="Goldberg J."/>
            <person name="Griggs A."/>
            <person name="Gujja S."/>
            <person name="Hansen M."/>
            <person name="Howarth C."/>
            <person name="Imamovic A."/>
            <person name="Ireland A."/>
            <person name="Larimer J."/>
            <person name="McCowan C."/>
            <person name="Murphy C."/>
            <person name="Pearson M."/>
            <person name="Poon T.W."/>
            <person name="Priest M."/>
            <person name="Roberts A."/>
            <person name="Saif S."/>
            <person name="Shea T."/>
            <person name="Sisk P."/>
            <person name="Sykes S."/>
            <person name="Wortman J."/>
            <person name="Nusbaum C."/>
            <person name="Birren B."/>
        </authorList>
    </citation>
    <scope>NUCLEOTIDE SEQUENCE [LARGE SCALE GENOMIC DNA]</scope>
    <source>
        <strain evidence="2 4">ATCC 49464</strain>
    </source>
</reference>
<evidence type="ECO:0000313" key="2">
    <source>
        <dbReference type="EMBL" id="EOT72450.1"/>
    </source>
</evidence>
<accession>R2P680</accession>
<dbReference type="PATRIC" id="fig|1158602.3.peg.1986"/>
<keyword evidence="4" id="KW-1185">Reference proteome</keyword>
<evidence type="ECO:0000313" key="1">
    <source>
        <dbReference type="EMBL" id="EOH78703.1"/>
    </source>
</evidence>
<protein>
    <submittedName>
        <fullName evidence="1">Uncharacterized protein</fullName>
    </submittedName>
</protein>